<feature type="domain" description="Methyltransferase" evidence="1">
    <location>
        <begin position="40"/>
        <end position="142"/>
    </location>
</feature>
<sequence>MIQRIPFQESPTAGDVARLRVLLRDALTTLKFHRAGKITVLNLACGRADETGALAAALAPAEISHYLGIDLRATAIEEAAKRWKSEDGGSIEFRTGDASSIHRMKQLPAFDFIFIRHQNYWHHPAVWDRLLGNALAALAPDGLLACTSYFDREHELLKASLRTRGAEILWDVRHPDSRPLNDAPGKSVDRRLAVFSNLPSP</sequence>
<keyword evidence="2" id="KW-0808">Transferase</keyword>
<evidence type="ECO:0000259" key="1">
    <source>
        <dbReference type="Pfam" id="PF13649"/>
    </source>
</evidence>
<dbReference type="Gene3D" id="3.40.50.150">
    <property type="entry name" value="Vaccinia Virus protein VP39"/>
    <property type="match status" value="1"/>
</dbReference>
<dbReference type="AlphaFoldDB" id="A0A934VB71"/>
<organism evidence="2 3">
    <name type="scientific">Luteolibacter yonseiensis</name>
    <dbReference type="NCBI Taxonomy" id="1144680"/>
    <lineage>
        <taxon>Bacteria</taxon>
        <taxon>Pseudomonadati</taxon>
        <taxon>Verrucomicrobiota</taxon>
        <taxon>Verrucomicrobiia</taxon>
        <taxon>Verrucomicrobiales</taxon>
        <taxon>Verrucomicrobiaceae</taxon>
        <taxon>Luteolibacter</taxon>
    </lineage>
</organism>
<evidence type="ECO:0000313" key="2">
    <source>
        <dbReference type="EMBL" id="MBK1815855.1"/>
    </source>
</evidence>
<keyword evidence="2" id="KW-0489">Methyltransferase</keyword>
<dbReference type="Proteomes" id="UP000600139">
    <property type="component" value="Unassembled WGS sequence"/>
</dbReference>
<keyword evidence="3" id="KW-1185">Reference proteome</keyword>
<dbReference type="GO" id="GO:0032259">
    <property type="term" value="P:methylation"/>
    <property type="evidence" value="ECO:0007669"/>
    <property type="project" value="UniProtKB-KW"/>
</dbReference>
<gene>
    <name evidence="2" type="ORF">JIN84_09515</name>
</gene>
<name>A0A934VB71_9BACT</name>
<proteinExistence type="predicted"/>
<protein>
    <submittedName>
        <fullName evidence="2">Class I SAM-dependent methyltransferase</fullName>
    </submittedName>
</protein>
<accession>A0A934VB71</accession>
<reference evidence="2" key="1">
    <citation type="submission" date="2021-01" db="EMBL/GenBank/DDBJ databases">
        <title>Modified the classification status of verrucomicrobia.</title>
        <authorList>
            <person name="Feng X."/>
        </authorList>
    </citation>
    <scope>NUCLEOTIDE SEQUENCE</scope>
    <source>
        <strain evidence="2">JCM 18052</strain>
    </source>
</reference>
<dbReference type="EMBL" id="JAENIK010000010">
    <property type="protein sequence ID" value="MBK1815855.1"/>
    <property type="molecule type" value="Genomic_DNA"/>
</dbReference>
<evidence type="ECO:0000313" key="3">
    <source>
        <dbReference type="Proteomes" id="UP000600139"/>
    </source>
</evidence>
<dbReference type="GO" id="GO:0008168">
    <property type="term" value="F:methyltransferase activity"/>
    <property type="evidence" value="ECO:0007669"/>
    <property type="project" value="UniProtKB-KW"/>
</dbReference>
<dbReference type="SUPFAM" id="SSF53335">
    <property type="entry name" value="S-adenosyl-L-methionine-dependent methyltransferases"/>
    <property type="match status" value="1"/>
</dbReference>
<dbReference type="InterPro" id="IPR041698">
    <property type="entry name" value="Methyltransf_25"/>
</dbReference>
<dbReference type="InterPro" id="IPR029063">
    <property type="entry name" value="SAM-dependent_MTases_sf"/>
</dbReference>
<dbReference type="RefSeq" id="WP_200350816.1">
    <property type="nucleotide sequence ID" value="NZ_BAABHZ010000007.1"/>
</dbReference>
<dbReference type="CDD" id="cd02440">
    <property type="entry name" value="AdoMet_MTases"/>
    <property type="match status" value="1"/>
</dbReference>
<comment type="caution">
    <text evidence="2">The sequence shown here is derived from an EMBL/GenBank/DDBJ whole genome shotgun (WGS) entry which is preliminary data.</text>
</comment>
<dbReference type="Pfam" id="PF13649">
    <property type="entry name" value="Methyltransf_25"/>
    <property type="match status" value="1"/>
</dbReference>